<proteinExistence type="predicted"/>
<dbReference type="GO" id="GO:0046872">
    <property type="term" value="F:metal ion binding"/>
    <property type="evidence" value="ECO:0007669"/>
    <property type="project" value="UniProtKB-KW"/>
</dbReference>
<feature type="domain" description="Cupin type-2" evidence="2">
    <location>
        <begin position="27"/>
        <end position="95"/>
    </location>
</feature>
<feature type="non-terminal residue" evidence="3">
    <location>
        <position position="1"/>
    </location>
</feature>
<name>A0A1F5F5C5_9BACT</name>
<evidence type="ECO:0000313" key="4">
    <source>
        <dbReference type="Proteomes" id="UP000177187"/>
    </source>
</evidence>
<dbReference type="InterPro" id="IPR051610">
    <property type="entry name" value="GPI/OXD"/>
</dbReference>
<dbReference type="Gene3D" id="2.60.120.10">
    <property type="entry name" value="Jelly Rolls"/>
    <property type="match status" value="1"/>
</dbReference>
<dbReference type="GO" id="GO:0016853">
    <property type="term" value="F:isomerase activity"/>
    <property type="evidence" value="ECO:0007669"/>
    <property type="project" value="UniProtKB-KW"/>
</dbReference>
<dbReference type="AlphaFoldDB" id="A0A1F5F5C5"/>
<dbReference type="Pfam" id="PF07883">
    <property type="entry name" value="Cupin_2"/>
    <property type="match status" value="1"/>
</dbReference>
<dbReference type="InterPro" id="IPR014710">
    <property type="entry name" value="RmlC-like_jellyroll"/>
</dbReference>
<evidence type="ECO:0000313" key="3">
    <source>
        <dbReference type="EMBL" id="OGD74819.1"/>
    </source>
</evidence>
<organism evidence="3 4">
    <name type="scientific">Candidatus Coatesbacteria bacterium RBG_13_66_14</name>
    <dbReference type="NCBI Taxonomy" id="1817816"/>
    <lineage>
        <taxon>Bacteria</taxon>
        <taxon>Candidatus Coatesiibacteriota</taxon>
    </lineage>
</organism>
<keyword evidence="3" id="KW-0413">Isomerase</keyword>
<dbReference type="STRING" id="1817816.A2Y64_00435"/>
<dbReference type="PANTHER" id="PTHR35848:SF6">
    <property type="entry name" value="CUPIN TYPE-2 DOMAIN-CONTAINING PROTEIN"/>
    <property type="match status" value="1"/>
</dbReference>
<dbReference type="InterPro" id="IPR011051">
    <property type="entry name" value="RmlC_Cupin_sf"/>
</dbReference>
<accession>A0A1F5F5C5</accession>
<comment type="caution">
    <text evidence="3">The sequence shown here is derived from an EMBL/GenBank/DDBJ whole genome shotgun (WGS) entry which is preliminary data.</text>
</comment>
<gene>
    <name evidence="3" type="ORF">A2Y64_00435</name>
</gene>
<dbReference type="PANTHER" id="PTHR35848">
    <property type="entry name" value="OXALATE-BINDING PROTEIN"/>
    <property type="match status" value="1"/>
</dbReference>
<dbReference type="CDD" id="cd02224">
    <property type="entry name" value="cupin_SPO2919-like"/>
    <property type="match status" value="1"/>
</dbReference>
<keyword evidence="1" id="KW-0479">Metal-binding</keyword>
<dbReference type="Proteomes" id="UP000177187">
    <property type="component" value="Unassembled WGS sequence"/>
</dbReference>
<reference evidence="3 4" key="1">
    <citation type="journal article" date="2016" name="Nat. Commun.">
        <title>Thousands of microbial genomes shed light on interconnected biogeochemical processes in an aquifer system.</title>
        <authorList>
            <person name="Anantharaman K."/>
            <person name="Brown C.T."/>
            <person name="Hug L.A."/>
            <person name="Sharon I."/>
            <person name="Castelle C.J."/>
            <person name="Probst A.J."/>
            <person name="Thomas B.C."/>
            <person name="Singh A."/>
            <person name="Wilkins M.J."/>
            <person name="Karaoz U."/>
            <person name="Brodie E.L."/>
            <person name="Williams K.H."/>
            <person name="Hubbard S.S."/>
            <person name="Banfield J.F."/>
        </authorList>
    </citation>
    <scope>NUCLEOTIDE SEQUENCE [LARGE SCALE GENOMIC DNA]</scope>
</reference>
<dbReference type="SUPFAM" id="SSF51182">
    <property type="entry name" value="RmlC-like cupins"/>
    <property type="match status" value="1"/>
</dbReference>
<evidence type="ECO:0000256" key="1">
    <source>
        <dbReference type="ARBA" id="ARBA00022723"/>
    </source>
</evidence>
<sequence length="144" mass="15364">PAFVGAMQTLYLGAAAGSRKIYVNVDRLKPGAKSVKYHSHSLQEEFFLILAGRGTVRLEGENRPVREGDFFAKPAGEGVAHQFINTGGGTLEILDCGLVKADDVVLYPDEGTLLFKRERKAFNLGGAMEGWSSDPNPPAGGAGE</sequence>
<dbReference type="InterPro" id="IPR013096">
    <property type="entry name" value="Cupin_2"/>
</dbReference>
<evidence type="ECO:0000259" key="2">
    <source>
        <dbReference type="Pfam" id="PF07883"/>
    </source>
</evidence>
<dbReference type="EMBL" id="MFAF01000092">
    <property type="protein sequence ID" value="OGD74819.1"/>
    <property type="molecule type" value="Genomic_DNA"/>
</dbReference>
<protein>
    <submittedName>
        <fullName evidence="3">Mannose-6-phosphate isomerase</fullName>
    </submittedName>
</protein>